<evidence type="ECO:0000313" key="1">
    <source>
        <dbReference type="EMBL" id="MEQ2487182.1"/>
    </source>
</evidence>
<dbReference type="EMBL" id="JBBNFP010000035">
    <property type="protein sequence ID" value="MEQ2487182.1"/>
    <property type="molecule type" value="Genomic_DNA"/>
</dbReference>
<gene>
    <name evidence="1" type="ORF">AAAT34_08975</name>
</gene>
<evidence type="ECO:0000313" key="2">
    <source>
        <dbReference type="Proteomes" id="UP001487296"/>
    </source>
</evidence>
<dbReference type="RefSeq" id="WP_215760220.1">
    <property type="nucleotide sequence ID" value="NZ_JAHKBE010000034.1"/>
</dbReference>
<proteinExistence type="predicted"/>
<protein>
    <submittedName>
        <fullName evidence="1">Uncharacterized protein</fullName>
    </submittedName>
</protein>
<reference evidence="1 2" key="1">
    <citation type="submission" date="2024-04" db="EMBL/GenBank/DDBJ databases">
        <title>Human intestinal bacterial collection.</title>
        <authorList>
            <person name="Pauvert C."/>
            <person name="Hitch T.C.A."/>
            <person name="Clavel T."/>
        </authorList>
    </citation>
    <scope>NUCLEOTIDE SEQUENCE [LARGE SCALE GENOMIC DNA]</scope>
    <source>
        <strain evidence="1 2">CLA-AA-H145</strain>
    </source>
</reference>
<accession>A0ABV1FRZ6</accession>
<organism evidence="1 2">
    <name type="scientific">Hallella faecis</name>
    <dbReference type="NCBI Taxonomy" id="2841596"/>
    <lineage>
        <taxon>Bacteria</taxon>
        <taxon>Pseudomonadati</taxon>
        <taxon>Bacteroidota</taxon>
        <taxon>Bacteroidia</taxon>
        <taxon>Bacteroidales</taxon>
        <taxon>Prevotellaceae</taxon>
        <taxon>Hallella</taxon>
    </lineage>
</organism>
<comment type="caution">
    <text evidence="1">The sequence shown here is derived from an EMBL/GenBank/DDBJ whole genome shotgun (WGS) entry which is preliminary data.</text>
</comment>
<name>A0ABV1FRZ6_9BACT</name>
<keyword evidence="2" id="KW-1185">Reference proteome</keyword>
<dbReference type="Proteomes" id="UP001487296">
    <property type="component" value="Unassembled WGS sequence"/>
</dbReference>
<sequence length="51" mass="5612">MEDKELEKEVEELTNLFAQAIAGALSKRGKKTGIASISLALVNFENKLYAE</sequence>